<evidence type="ECO:0000313" key="3">
    <source>
        <dbReference type="Proteomes" id="UP000279833"/>
    </source>
</evidence>
<dbReference type="Proteomes" id="UP000279833">
    <property type="component" value="Unassembled WGS sequence"/>
</dbReference>
<evidence type="ECO:0000313" key="4">
    <source>
        <dbReference type="WBParaSite" id="SCUD_0001736001-mRNA-1"/>
    </source>
</evidence>
<keyword evidence="3" id="KW-1185">Reference proteome</keyword>
<dbReference type="WBParaSite" id="SCUD_0001736001-mRNA-1">
    <property type="protein sequence ID" value="SCUD_0001736001-mRNA-1"/>
    <property type="gene ID" value="SCUD_0001736001"/>
</dbReference>
<sequence>MTSRVRTYGKLIPSSAPTESIKPVKYKSGSKKKEREGSNQNQPNKSREFKAKTEYTEANSLVKRSTRVDKQKYVKDIAVTVEKAAREEKVKQLHDTTNKLVGKYSKPERLVNDKENKTIAEIREARNRWVEHFEEHLDRPAPLNPLDIEAESRYLLIDVTPPTIEEIRMAIRILKSAKTTGPDSIP</sequence>
<name>A0A183KQM2_9TREM</name>
<reference evidence="2 3" key="2">
    <citation type="submission" date="2018-11" db="EMBL/GenBank/DDBJ databases">
        <authorList>
            <consortium name="Pathogen Informatics"/>
        </authorList>
    </citation>
    <scope>NUCLEOTIDE SEQUENCE [LARGE SCALE GENOMIC DNA]</scope>
    <source>
        <strain evidence="2">Dakar</strain>
        <strain evidence="3">Dakar, Senegal</strain>
    </source>
</reference>
<gene>
    <name evidence="2" type="ORF">SCUD_LOCUS17357</name>
</gene>
<dbReference type="EMBL" id="UZAK01039697">
    <property type="protein sequence ID" value="VDP63386.1"/>
    <property type="molecule type" value="Genomic_DNA"/>
</dbReference>
<organism evidence="4">
    <name type="scientific">Schistosoma curassoni</name>
    <dbReference type="NCBI Taxonomy" id="6186"/>
    <lineage>
        <taxon>Eukaryota</taxon>
        <taxon>Metazoa</taxon>
        <taxon>Spiralia</taxon>
        <taxon>Lophotrochozoa</taxon>
        <taxon>Platyhelminthes</taxon>
        <taxon>Trematoda</taxon>
        <taxon>Digenea</taxon>
        <taxon>Strigeidida</taxon>
        <taxon>Schistosomatoidea</taxon>
        <taxon>Schistosomatidae</taxon>
        <taxon>Schistosoma</taxon>
    </lineage>
</organism>
<reference evidence="4" key="1">
    <citation type="submission" date="2016-06" db="UniProtKB">
        <authorList>
            <consortium name="WormBaseParasite"/>
        </authorList>
    </citation>
    <scope>IDENTIFICATION</scope>
</reference>
<accession>A0A183KQM2</accession>
<feature type="region of interest" description="Disordered" evidence="1">
    <location>
        <begin position="1"/>
        <end position="55"/>
    </location>
</feature>
<evidence type="ECO:0000313" key="2">
    <source>
        <dbReference type="EMBL" id="VDP63386.1"/>
    </source>
</evidence>
<evidence type="ECO:0000256" key="1">
    <source>
        <dbReference type="SAM" id="MobiDB-lite"/>
    </source>
</evidence>
<proteinExistence type="predicted"/>
<feature type="compositionally biased region" description="Basic and acidic residues" evidence="1">
    <location>
        <begin position="45"/>
        <end position="55"/>
    </location>
</feature>
<dbReference type="AlphaFoldDB" id="A0A183KQM2"/>
<protein>
    <submittedName>
        <fullName evidence="4">Reverse transcriptase domain-containing protein</fullName>
    </submittedName>
</protein>